<proteinExistence type="inferred from homology"/>
<feature type="domain" description="BTB" evidence="4">
    <location>
        <begin position="89"/>
        <end position="148"/>
    </location>
</feature>
<evidence type="ECO:0000313" key="6">
    <source>
        <dbReference type="Proteomes" id="UP000307440"/>
    </source>
</evidence>
<dbReference type="GO" id="GO:0002098">
    <property type="term" value="P:tRNA wobble uridine modification"/>
    <property type="evidence" value="ECO:0007669"/>
    <property type="project" value="InterPro"/>
</dbReference>
<dbReference type="UniPathway" id="UPA00988"/>
<keyword evidence="6" id="KW-1185">Reference proteome</keyword>
<dbReference type="InterPro" id="IPR011333">
    <property type="entry name" value="SKP1/BTB/POZ_sf"/>
</dbReference>
<dbReference type="STRING" id="230819.A0A5C3KX05"/>
<evidence type="ECO:0000256" key="2">
    <source>
        <dbReference type="ARBA" id="ARBA00008837"/>
    </source>
</evidence>
<dbReference type="OrthoDB" id="9995306at2759"/>
<accession>A0A5C3KX05</accession>
<evidence type="ECO:0000256" key="1">
    <source>
        <dbReference type="ARBA" id="ARBA00005043"/>
    </source>
</evidence>
<sequence>MAGAFTGSPKVVEHGAINWGTIAHPVWHPSSSTPVSIMIDSTSRLLTPESSTGERSESEELAVSAGGNDEELVVSVSSSFHPGSHDATHDAIFRTSDSVLFYVHSSVMKASSPMIFDQFLSSAASQDDIIDVPESSAVLNVILHSLYNLSCASYAPSFDLLEEAVDRMGFYNISPKTQIHPGRQLFSLLLTHAALLPLRIYAFAAHHQLHELAVRSSSYTLAFSVSQVTDAMARRMGAVYLKRLMFLHIDRQEVFKKIILQPPEMHPVTKACGFGDQKRLARAWALAAAYLVWEGKIDVPINTLQKTFSGLQEGLECNGCRATLSNRIKEVAIKWAAAKAKVLLVTDELAAPGDFVLYQAVFGLVKDIGSPGTAGSGAKVLVLSSFVDLGRWKSIGIKYGVNLSTHVTSGAVQFVDLGETASEPLPSSRELSSTPPFASPVEIVAKALETESETLVILDSLAELEWMGYKTLDVWRFVRKLRAICLKAGSTLIIRHHVASPNHPDEMFLKLLEVSSYHLDVRPMYSGRSGAVSGEIALHTGPLAGDSEGEKVKLIPRRMALQYRMTDTGPLYFEKGTSEGVL</sequence>
<dbReference type="Proteomes" id="UP000307440">
    <property type="component" value="Unassembled WGS sequence"/>
</dbReference>
<evidence type="ECO:0000313" key="5">
    <source>
        <dbReference type="EMBL" id="TFK24353.1"/>
    </source>
</evidence>
<dbReference type="GO" id="GO:0033588">
    <property type="term" value="C:elongator holoenzyme complex"/>
    <property type="evidence" value="ECO:0007669"/>
    <property type="project" value="InterPro"/>
</dbReference>
<name>A0A5C3KX05_COPMA</name>
<evidence type="ECO:0000259" key="4">
    <source>
        <dbReference type="PROSITE" id="PS50097"/>
    </source>
</evidence>
<dbReference type="InterPro" id="IPR018627">
    <property type="entry name" value="ELP6"/>
</dbReference>
<dbReference type="AlphaFoldDB" id="A0A5C3KX05"/>
<reference evidence="5 6" key="1">
    <citation type="journal article" date="2019" name="Nat. Ecol. Evol.">
        <title>Megaphylogeny resolves global patterns of mushroom evolution.</title>
        <authorList>
            <person name="Varga T."/>
            <person name="Krizsan K."/>
            <person name="Foldi C."/>
            <person name="Dima B."/>
            <person name="Sanchez-Garcia M."/>
            <person name="Sanchez-Ramirez S."/>
            <person name="Szollosi G.J."/>
            <person name="Szarkandi J.G."/>
            <person name="Papp V."/>
            <person name="Albert L."/>
            <person name="Andreopoulos W."/>
            <person name="Angelini C."/>
            <person name="Antonin V."/>
            <person name="Barry K.W."/>
            <person name="Bougher N.L."/>
            <person name="Buchanan P."/>
            <person name="Buyck B."/>
            <person name="Bense V."/>
            <person name="Catcheside P."/>
            <person name="Chovatia M."/>
            <person name="Cooper J."/>
            <person name="Damon W."/>
            <person name="Desjardin D."/>
            <person name="Finy P."/>
            <person name="Geml J."/>
            <person name="Haridas S."/>
            <person name="Hughes K."/>
            <person name="Justo A."/>
            <person name="Karasinski D."/>
            <person name="Kautmanova I."/>
            <person name="Kiss B."/>
            <person name="Kocsube S."/>
            <person name="Kotiranta H."/>
            <person name="LaButti K.M."/>
            <person name="Lechner B.E."/>
            <person name="Liimatainen K."/>
            <person name="Lipzen A."/>
            <person name="Lukacs Z."/>
            <person name="Mihaltcheva S."/>
            <person name="Morgado L.N."/>
            <person name="Niskanen T."/>
            <person name="Noordeloos M.E."/>
            <person name="Ohm R.A."/>
            <person name="Ortiz-Santana B."/>
            <person name="Ovrebo C."/>
            <person name="Racz N."/>
            <person name="Riley R."/>
            <person name="Savchenko A."/>
            <person name="Shiryaev A."/>
            <person name="Soop K."/>
            <person name="Spirin V."/>
            <person name="Szebenyi C."/>
            <person name="Tomsovsky M."/>
            <person name="Tulloss R.E."/>
            <person name="Uehling J."/>
            <person name="Grigoriev I.V."/>
            <person name="Vagvolgyi C."/>
            <person name="Papp T."/>
            <person name="Martin F.M."/>
            <person name="Miettinen O."/>
            <person name="Hibbett D.S."/>
            <person name="Nagy L.G."/>
        </authorList>
    </citation>
    <scope>NUCLEOTIDE SEQUENCE [LARGE SCALE GENOMIC DNA]</scope>
    <source>
        <strain evidence="5 6">CBS 121175</strain>
    </source>
</reference>
<protein>
    <recommendedName>
        <fullName evidence="4">BTB domain-containing protein</fullName>
    </recommendedName>
</protein>
<organism evidence="5 6">
    <name type="scientific">Coprinopsis marcescibilis</name>
    <name type="common">Agaric fungus</name>
    <name type="synonym">Psathyrella marcescibilis</name>
    <dbReference type="NCBI Taxonomy" id="230819"/>
    <lineage>
        <taxon>Eukaryota</taxon>
        <taxon>Fungi</taxon>
        <taxon>Dikarya</taxon>
        <taxon>Basidiomycota</taxon>
        <taxon>Agaricomycotina</taxon>
        <taxon>Agaricomycetes</taxon>
        <taxon>Agaricomycetidae</taxon>
        <taxon>Agaricales</taxon>
        <taxon>Agaricineae</taxon>
        <taxon>Psathyrellaceae</taxon>
        <taxon>Coprinopsis</taxon>
    </lineage>
</organism>
<feature type="region of interest" description="Disordered" evidence="3">
    <location>
        <begin position="46"/>
        <end position="67"/>
    </location>
</feature>
<gene>
    <name evidence="5" type="ORF">FA15DRAFT_687524</name>
</gene>
<dbReference type="EMBL" id="ML210202">
    <property type="protein sequence ID" value="TFK24353.1"/>
    <property type="molecule type" value="Genomic_DNA"/>
</dbReference>
<evidence type="ECO:0000256" key="3">
    <source>
        <dbReference type="SAM" id="MobiDB-lite"/>
    </source>
</evidence>
<dbReference type="PANTHER" id="PTHR16184:SF6">
    <property type="entry name" value="ELONGATOR COMPLEX PROTEIN 6"/>
    <property type="match status" value="1"/>
</dbReference>
<dbReference type="InterPro" id="IPR027417">
    <property type="entry name" value="P-loop_NTPase"/>
</dbReference>
<comment type="similarity">
    <text evidence="2">Belongs to the ELP6 family.</text>
</comment>
<dbReference type="Gene3D" id="3.30.710.10">
    <property type="entry name" value="Potassium Channel Kv1.1, Chain A"/>
    <property type="match status" value="1"/>
</dbReference>
<comment type="pathway">
    <text evidence="1">tRNA modification; 5-methoxycarbonylmethyl-2-thiouridine-tRNA biosynthesis.</text>
</comment>
<dbReference type="PROSITE" id="PS50097">
    <property type="entry name" value="BTB"/>
    <property type="match status" value="1"/>
</dbReference>
<dbReference type="InterPro" id="IPR000210">
    <property type="entry name" value="BTB/POZ_dom"/>
</dbReference>
<dbReference type="PANTHER" id="PTHR16184">
    <property type="entry name" value="ELONGATOR COMPLEX PROTEIN 6"/>
    <property type="match status" value="1"/>
</dbReference>
<dbReference type="Gene3D" id="3.40.50.300">
    <property type="entry name" value="P-loop containing nucleotide triphosphate hydrolases"/>
    <property type="match status" value="1"/>
</dbReference>